<dbReference type="RefSeq" id="WP_052736727.1">
    <property type="nucleotide sequence ID" value="NZ_FONN01000003.1"/>
</dbReference>
<dbReference type="Proteomes" id="UP000183410">
    <property type="component" value="Unassembled WGS sequence"/>
</dbReference>
<dbReference type="OrthoDB" id="9975006at2"/>
<sequence>MVFGAVQNGFESVIRKMIEALDSKGIPTSTVLPDEFGNTVSMIWTVGQKGLRGSGYSRANVGSGNERGHIKAVNEGALDNAVDDSPINIIPQTPHINDPRIKSFEKYRVDSCQGEKVITDMLDNPPGYVRVRVPGKNIDVIYNPISTLSTNWRSNWYLKNGTYH</sequence>
<name>A0A1I2BFG9_9BACL</name>
<protein>
    <submittedName>
        <fullName evidence="1">Uncharacterized protein</fullName>
    </submittedName>
</protein>
<gene>
    <name evidence="1" type="ORF">SAMN04487969_103332</name>
</gene>
<accession>A0A1I2BFG9</accession>
<keyword evidence="2" id="KW-1185">Reference proteome</keyword>
<evidence type="ECO:0000313" key="1">
    <source>
        <dbReference type="EMBL" id="SFE54809.1"/>
    </source>
</evidence>
<dbReference type="AlphaFoldDB" id="A0A1I2BFG9"/>
<proteinExistence type="predicted"/>
<organism evidence="1 2">
    <name type="scientific">Paenibacillus algorifonticola</name>
    <dbReference type="NCBI Taxonomy" id="684063"/>
    <lineage>
        <taxon>Bacteria</taxon>
        <taxon>Bacillati</taxon>
        <taxon>Bacillota</taxon>
        <taxon>Bacilli</taxon>
        <taxon>Bacillales</taxon>
        <taxon>Paenibacillaceae</taxon>
        <taxon>Paenibacillus</taxon>
    </lineage>
</organism>
<evidence type="ECO:0000313" key="2">
    <source>
        <dbReference type="Proteomes" id="UP000183410"/>
    </source>
</evidence>
<dbReference type="EMBL" id="FONN01000003">
    <property type="protein sequence ID" value="SFE54809.1"/>
    <property type="molecule type" value="Genomic_DNA"/>
</dbReference>
<reference evidence="2" key="1">
    <citation type="submission" date="2016-10" db="EMBL/GenBank/DDBJ databases">
        <authorList>
            <person name="Varghese N."/>
            <person name="Submissions S."/>
        </authorList>
    </citation>
    <scope>NUCLEOTIDE SEQUENCE [LARGE SCALE GENOMIC DNA]</scope>
    <source>
        <strain evidence="2">CGMCC 1.10223</strain>
    </source>
</reference>